<dbReference type="Gene3D" id="2.30.30.40">
    <property type="entry name" value="SH3 Domains"/>
    <property type="match status" value="1"/>
</dbReference>
<dbReference type="PROSITE" id="PS50212">
    <property type="entry name" value="RASGEF_NTER"/>
    <property type="match status" value="1"/>
</dbReference>
<evidence type="ECO:0000256" key="8">
    <source>
        <dbReference type="ARBA" id="ARBA00022658"/>
    </source>
</evidence>
<feature type="region of interest" description="Disordered" evidence="12">
    <location>
        <begin position="1238"/>
        <end position="1315"/>
    </location>
</feature>
<feature type="compositionally biased region" description="Acidic residues" evidence="12">
    <location>
        <begin position="1303"/>
        <end position="1315"/>
    </location>
</feature>
<dbReference type="PANTHER" id="PTHR23113">
    <property type="entry name" value="GUANINE NUCLEOTIDE EXCHANGE FACTOR"/>
    <property type="match status" value="1"/>
</dbReference>
<dbReference type="InterPro" id="IPR056686">
    <property type="entry name" value="DUF7784"/>
</dbReference>
<dbReference type="PROSITE" id="PS50002">
    <property type="entry name" value="SH3"/>
    <property type="match status" value="1"/>
</dbReference>
<feature type="compositionally biased region" description="Acidic residues" evidence="12">
    <location>
        <begin position="92"/>
        <end position="103"/>
    </location>
</feature>
<dbReference type="EMBL" id="KV878582">
    <property type="protein sequence ID" value="OJJ65049.1"/>
    <property type="molecule type" value="Genomic_DNA"/>
</dbReference>
<feature type="compositionally biased region" description="Polar residues" evidence="12">
    <location>
        <begin position="232"/>
        <end position="250"/>
    </location>
</feature>
<evidence type="ECO:0000313" key="15">
    <source>
        <dbReference type="EMBL" id="OJJ65049.1"/>
    </source>
</evidence>
<evidence type="ECO:0000256" key="4">
    <source>
        <dbReference type="ARBA" id="ARBA00011446"/>
    </source>
</evidence>
<dbReference type="Pfam" id="PF25006">
    <property type="entry name" value="DUF7783"/>
    <property type="match status" value="1"/>
</dbReference>
<evidence type="ECO:0000256" key="5">
    <source>
        <dbReference type="ARBA" id="ARBA00017923"/>
    </source>
</evidence>
<comment type="subunit">
    <text evidence="4">Component of the ESCRT-0 complex composed of HSE1 and VPS27.</text>
</comment>
<dbReference type="InterPro" id="IPR056685">
    <property type="entry name" value="DUF7783"/>
</dbReference>
<dbReference type="GeneID" id="63757282"/>
<dbReference type="InterPro" id="IPR008937">
    <property type="entry name" value="Ras-like_GEF"/>
</dbReference>
<feature type="compositionally biased region" description="Polar residues" evidence="12">
    <location>
        <begin position="1122"/>
        <end position="1137"/>
    </location>
</feature>
<evidence type="ECO:0000256" key="3">
    <source>
        <dbReference type="ARBA" id="ARBA00009666"/>
    </source>
</evidence>
<feature type="region of interest" description="Disordered" evidence="12">
    <location>
        <begin position="81"/>
        <end position="123"/>
    </location>
</feature>
<feature type="compositionally biased region" description="Low complexity" evidence="12">
    <location>
        <begin position="1287"/>
        <end position="1299"/>
    </location>
</feature>
<sequence>MKSPSPEPAPALFVRAMYDYDADDHTSLSFRRGDIIQVLNQLETGWWDGVINGNVRGWFPSNYCAVVTDLRELEDHISHIQDDGDISADSGAGEEFEEHDDEVDSHGNPRDSQPILPIEGMDPPTQQEEAAFWIPQATPDGRLFYFNTLTGYSTMELPFENPSVNENSPYDRTNFFVPDQTRPPPELMARGFERDEDDYDGSASEAEGESLMLASHDSMSRRRRSFIDGVSPATSMDSLQPLSATKSTGEGKSPLGRHPQKLYGAAGADSNTSISEPMHRPSVSSAVSHRFIDDHTSTPITWPLLVDKMSQAVEVYRQTLLSGDRAEYVRKAEDISDHLRMLLAAGSDTTDNHSGNPSIISTNKPLYQHFRDMMSKFSKLVLSSHMAAADWPGVDAINKCLQEADGVMQGVYGYVEVARQQRGEYIHRIVPGFVMGSSSGGSWQNNGVSLSESGPTSFLDQDGADLRPEPTVPLEPNVLDHIDVLRRSFVGAIRRVEERLTLNQKKIVTVAEHEEIGELIAVAAVKVVEQFRPWVSAVESINLGPLGTSFQNPQLVDFSSQKQRGYDAIADFVLSCQAVSAPLGDEWAELRGDSLDDRLNAVRGVARQLENYVSQIGFSLSLLLEQVPEPNSLRTESRAGDSEGYTGLHSRTESRSTEIGVPSAHPLEGEKVRRNMDKAQRFFGQAPPAAITREPVQNLAREPEETPWFLKMDHEGEVFYDTKNDIPTLKCGTLAGLVEHLTRHDKPDPSFNSTFLLTYRSFTSAAELFEMIMQRFNVQPPFSLNADEMQIWVDRKQKPIRFRVVNILKTWFENYWMEPNDESHMQLLERAHSFTKDSIATTKTPGSTQLLAVIEQRLRGLDTTVKRLVPTQATPAPTPIIPKNMKKLKFLDIDPTEFARQLTIIESRLYSKIRPTECLNKTWQKKVGPEEPEPAANVKALILHSNQLTNWVAEMILNQGDVKKRAEIARLETLKEQRAPTLQLIDRHRSLLAEREALNASSQDASRLMARGNKGERRDPGKLLREEKMRKRIAKELPKVESDLRKELENFEDEYGRPFLVHGESYLDELTKVAAKPPPRSKTPSAAPSSATKRNAPPSRPGSVMRGPPPPRSSTKTPTGGQPTKYNTIGPSRSGAKSPTKIPGRVPLGNMPHGNNSPDRRGPGTYSSSTVNGKMSSSRAPPPRMRALTATDNKDERPGSSLFESPRCASALSNSFVRPVSPEDVYDDRQRSFMSSSIFSQRSTGFSQSSQSSHSSGSLKSSLQGHYPRPNPYLQHALPPPAPRQVSSTSTADTVTTGSENWETFDDASESDSETSDAYYAKLRAAHGKRLAPEDHHQPISLAGKKAKGIRSVSPDEPIGRHMVRVADSDNGWTDDMETY</sequence>
<comment type="function">
    <text evidence="1">Component of the ESCRT-0 complex which is the sorting receptor for ubiquitinated cargo proteins at the multivesicular body (MVB).</text>
</comment>
<dbReference type="Pfam" id="PF00018">
    <property type="entry name" value="SH3_1"/>
    <property type="match status" value="1"/>
</dbReference>
<evidence type="ECO:0000256" key="2">
    <source>
        <dbReference type="ARBA" id="ARBA00004125"/>
    </source>
</evidence>
<keyword evidence="16" id="KW-1185">Reference proteome</keyword>
<feature type="compositionally biased region" description="Polar residues" evidence="12">
    <location>
        <begin position="1165"/>
        <end position="1179"/>
    </location>
</feature>
<feature type="compositionally biased region" description="Low complexity" evidence="12">
    <location>
        <begin position="1238"/>
        <end position="1265"/>
    </location>
</feature>
<dbReference type="InterPro" id="IPR023578">
    <property type="entry name" value="Ras_GEF_dom_sf"/>
</dbReference>
<accession>A0A1L9U056</accession>
<dbReference type="Gene3D" id="1.20.58.1520">
    <property type="match status" value="1"/>
</dbReference>
<dbReference type="Pfam" id="PF03999">
    <property type="entry name" value="MAP65_ASE1"/>
    <property type="match status" value="1"/>
</dbReference>
<feature type="region of interest" description="Disordered" evidence="12">
    <location>
        <begin position="1072"/>
        <end position="1223"/>
    </location>
</feature>
<name>A0A1L9U056_9EURO</name>
<dbReference type="GO" id="GO:0010008">
    <property type="term" value="C:endosome membrane"/>
    <property type="evidence" value="ECO:0007669"/>
    <property type="project" value="UniProtKB-SubCell"/>
</dbReference>
<dbReference type="Pfam" id="PF00618">
    <property type="entry name" value="RasGEF_N"/>
    <property type="match status" value="1"/>
</dbReference>
<dbReference type="SMART" id="SM00229">
    <property type="entry name" value="RasGEFN"/>
    <property type="match status" value="1"/>
</dbReference>
<evidence type="ECO:0000259" key="13">
    <source>
        <dbReference type="PROSITE" id="PS50002"/>
    </source>
</evidence>
<feature type="region of interest" description="Disordered" evidence="12">
    <location>
        <begin position="630"/>
        <end position="671"/>
    </location>
</feature>
<dbReference type="GO" id="GO:0005886">
    <property type="term" value="C:plasma membrane"/>
    <property type="evidence" value="ECO:0007669"/>
    <property type="project" value="TreeGrafter"/>
</dbReference>
<dbReference type="InterPro" id="IPR001895">
    <property type="entry name" value="RASGEF_cat_dom"/>
</dbReference>
<dbReference type="SUPFAM" id="SSF50044">
    <property type="entry name" value="SH3-domain"/>
    <property type="match status" value="1"/>
</dbReference>
<dbReference type="GO" id="GO:0007265">
    <property type="term" value="P:Ras protein signal transduction"/>
    <property type="evidence" value="ECO:0007669"/>
    <property type="project" value="TreeGrafter"/>
</dbReference>
<gene>
    <name evidence="15" type="ORF">ASPSYDRAFT_142039</name>
</gene>
<comment type="subcellular location">
    <subcellularLocation>
        <location evidence="2">Endosome membrane</location>
        <topology evidence="2">Peripheral membrane protein</topology>
        <orientation evidence="2">Cytoplasmic side</orientation>
    </subcellularLocation>
</comment>
<dbReference type="STRING" id="1036612.A0A1L9U056"/>
<dbReference type="Proteomes" id="UP000184356">
    <property type="component" value="Unassembled WGS sequence"/>
</dbReference>
<dbReference type="RefSeq" id="XP_040708855.1">
    <property type="nucleotide sequence ID" value="XM_040841209.1"/>
</dbReference>
<dbReference type="SUPFAM" id="SSF48366">
    <property type="entry name" value="Ras GEF"/>
    <property type="match status" value="1"/>
</dbReference>
<feature type="domain" description="SH3" evidence="13">
    <location>
        <begin position="9"/>
        <end position="69"/>
    </location>
</feature>
<organism evidence="15 16">
    <name type="scientific">Aspergillus sydowii CBS 593.65</name>
    <dbReference type="NCBI Taxonomy" id="1036612"/>
    <lineage>
        <taxon>Eukaryota</taxon>
        <taxon>Fungi</taxon>
        <taxon>Dikarya</taxon>
        <taxon>Ascomycota</taxon>
        <taxon>Pezizomycotina</taxon>
        <taxon>Eurotiomycetes</taxon>
        <taxon>Eurotiomycetidae</taxon>
        <taxon>Eurotiales</taxon>
        <taxon>Aspergillaceae</taxon>
        <taxon>Aspergillus</taxon>
        <taxon>Aspergillus subgen. Nidulantes</taxon>
    </lineage>
</organism>
<dbReference type="FunFam" id="2.30.30.40:FF:000072">
    <property type="entry name" value="Unconventional Myosin IB"/>
    <property type="match status" value="1"/>
</dbReference>
<evidence type="ECO:0000256" key="7">
    <source>
        <dbReference type="ARBA" id="ARBA00022443"/>
    </source>
</evidence>
<evidence type="ECO:0000256" key="9">
    <source>
        <dbReference type="ARBA" id="ARBA00022753"/>
    </source>
</evidence>
<feature type="compositionally biased region" description="Basic and acidic residues" evidence="12">
    <location>
        <begin position="1013"/>
        <end position="1028"/>
    </location>
</feature>
<keyword evidence="8 10" id="KW-0344">Guanine-nucleotide releasing factor</keyword>
<dbReference type="CDD" id="cd11883">
    <property type="entry name" value="SH3_Sdc25"/>
    <property type="match status" value="1"/>
</dbReference>
<reference evidence="16" key="1">
    <citation type="journal article" date="2017" name="Genome Biol.">
        <title>Comparative genomics reveals high biological diversity and specific adaptations in the industrially and medically important fungal genus Aspergillus.</title>
        <authorList>
            <person name="de Vries R.P."/>
            <person name="Riley R."/>
            <person name="Wiebenga A."/>
            <person name="Aguilar-Osorio G."/>
            <person name="Amillis S."/>
            <person name="Uchima C.A."/>
            <person name="Anderluh G."/>
            <person name="Asadollahi M."/>
            <person name="Askin M."/>
            <person name="Barry K."/>
            <person name="Battaglia E."/>
            <person name="Bayram O."/>
            <person name="Benocci T."/>
            <person name="Braus-Stromeyer S.A."/>
            <person name="Caldana C."/>
            <person name="Canovas D."/>
            <person name="Cerqueira G.C."/>
            <person name="Chen F."/>
            <person name="Chen W."/>
            <person name="Choi C."/>
            <person name="Clum A."/>
            <person name="Dos Santos R.A."/>
            <person name="Damasio A.R."/>
            <person name="Diallinas G."/>
            <person name="Emri T."/>
            <person name="Fekete E."/>
            <person name="Flipphi M."/>
            <person name="Freyberg S."/>
            <person name="Gallo A."/>
            <person name="Gournas C."/>
            <person name="Habgood R."/>
            <person name="Hainaut M."/>
            <person name="Harispe M.L."/>
            <person name="Henrissat B."/>
            <person name="Hilden K.S."/>
            <person name="Hope R."/>
            <person name="Hossain A."/>
            <person name="Karabika E."/>
            <person name="Karaffa L."/>
            <person name="Karanyi Z."/>
            <person name="Krasevec N."/>
            <person name="Kuo A."/>
            <person name="Kusch H."/>
            <person name="LaButti K."/>
            <person name="Lagendijk E.L."/>
            <person name="Lapidus A."/>
            <person name="Levasseur A."/>
            <person name="Lindquist E."/>
            <person name="Lipzen A."/>
            <person name="Logrieco A.F."/>
            <person name="MacCabe A."/>
            <person name="Maekelae M.R."/>
            <person name="Malavazi I."/>
            <person name="Melin P."/>
            <person name="Meyer V."/>
            <person name="Mielnichuk N."/>
            <person name="Miskei M."/>
            <person name="Molnar A.P."/>
            <person name="Mule G."/>
            <person name="Ngan C.Y."/>
            <person name="Orejas M."/>
            <person name="Orosz E."/>
            <person name="Ouedraogo J.P."/>
            <person name="Overkamp K.M."/>
            <person name="Park H.-S."/>
            <person name="Perrone G."/>
            <person name="Piumi F."/>
            <person name="Punt P.J."/>
            <person name="Ram A.F."/>
            <person name="Ramon A."/>
            <person name="Rauscher S."/>
            <person name="Record E."/>
            <person name="Riano-Pachon D.M."/>
            <person name="Robert V."/>
            <person name="Roehrig J."/>
            <person name="Ruller R."/>
            <person name="Salamov A."/>
            <person name="Salih N.S."/>
            <person name="Samson R.A."/>
            <person name="Sandor E."/>
            <person name="Sanguinetti M."/>
            <person name="Schuetze T."/>
            <person name="Sepcic K."/>
            <person name="Shelest E."/>
            <person name="Sherlock G."/>
            <person name="Sophianopoulou V."/>
            <person name="Squina F.M."/>
            <person name="Sun H."/>
            <person name="Susca A."/>
            <person name="Todd R.B."/>
            <person name="Tsang A."/>
            <person name="Unkles S.E."/>
            <person name="van de Wiele N."/>
            <person name="van Rossen-Uffink D."/>
            <person name="Oliveira J.V."/>
            <person name="Vesth T.C."/>
            <person name="Visser J."/>
            <person name="Yu J.-H."/>
            <person name="Zhou M."/>
            <person name="Andersen M.R."/>
            <person name="Archer D.B."/>
            <person name="Baker S.E."/>
            <person name="Benoit I."/>
            <person name="Brakhage A.A."/>
            <person name="Braus G.H."/>
            <person name="Fischer R."/>
            <person name="Frisvad J.C."/>
            <person name="Goldman G.H."/>
            <person name="Houbraken J."/>
            <person name="Oakley B."/>
            <person name="Pocsi I."/>
            <person name="Scazzocchio C."/>
            <person name="Seiboth B."/>
            <person name="vanKuyk P.A."/>
            <person name="Wortman J."/>
            <person name="Dyer P.S."/>
            <person name="Grigoriev I.V."/>
        </authorList>
    </citation>
    <scope>NUCLEOTIDE SEQUENCE [LARGE SCALE GENOMIC DNA]</scope>
    <source>
        <strain evidence="16">CBS 593.65</strain>
    </source>
</reference>
<evidence type="ECO:0000256" key="10">
    <source>
        <dbReference type="PROSITE-ProRule" id="PRU00135"/>
    </source>
</evidence>
<dbReference type="InterPro" id="IPR057827">
    <property type="entry name" value="WW_fungi"/>
</dbReference>
<dbReference type="GO" id="GO:0005085">
    <property type="term" value="F:guanyl-nucleotide exchange factor activity"/>
    <property type="evidence" value="ECO:0007669"/>
    <property type="project" value="UniProtKB-KW"/>
</dbReference>
<dbReference type="OrthoDB" id="546434at2759"/>
<evidence type="ECO:0000259" key="14">
    <source>
        <dbReference type="PROSITE" id="PS50212"/>
    </source>
</evidence>
<dbReference type="Pfam" id="PF25008">
    <property type="entry name" value="DUF7784"/>
    <property type="match status" value="1"/>
</dbReference>
<dbReference type="InterPro" id="IPR000651">
    <property type="entry name" value="Ras-like_Gua-exchang_fac_N"/>
</dbReference>
<keyword evidence="9" id="KW-0967">Endosome</keyword>
<feature type="region of interest" description="Disordered" evidence="12">
    <location>
        <begin position="230"/>
        <end position="281"/>
    </location>
</feature>
<proteinExistence type="inferred from homology"/>
<dbReference type="VEuPathDB" id="FungiDB:ASPSYDRAFT_142039"/>
<dbReference type="CDD" id="cd06224">
    <property type="entry name" value="REM"/>
    <property type="match status" value="1"/>
</dbReference>
<feature type="region of interest" description="Disordered" evidence="12">
    <location>
        <begin position="1002"/>
        <end position="1028"/>
    </location>
</feature>
<evidence type="ECO:0000256" key="11">
    <source>
        <dbReference type="PROSITE-ProRule" id="PRU00192"/>
    </source>
</evidence>
<dbReference type="SMART" id="SM00326">
    <property type="entry name" value="SH3"/>
    <property type="match status" value="1"/>
</dbReference>
<dbReference type="InterPro" id="IPR036964">
    <property type="entry name" value="RASGEF_cat_dom_sf"/>
</dbReference>
<dbReference type="PANTHER" id="PTHR23113:SF368">
    <property type="entry name" value="CELL DIVISION CONTROL PROTEIN 25"/>
    <property type="match status" value="1"/>
</dbReference>
<dbReference type="CDD" id="cd11741">
    <property type="entry name" value="TIN2_TBM"/>
    <property type="match status" value="1"/>
</dbReference>
<evidence type="ECO:0000256" key="12">
    <source>
        <dbReference type="SAM" id="MobiDB-lite"/>
    </source>
</evidence>
<dbReference type="Gene3D" id="1.20.870.10">
    <property type="entry name" value="Son of sevenless (SoS) protein Chain: S domain 1"/>
    <property type="match status" value="1"/>
</dbReference>
<evidence type="ECO:0000313" key="16">
    <source>
        <dbReference type="Proteomes" id="UP000184356"/>
    </source>
</evidence>
<evidence type="ECO:0000256" key="1">
    <source>
        <dbReference type="ARBA" id="ARBA00002654"/>
    </source>
</evidence>
<dbReference type="InterPro" id="IPR001452">
    <property type="entry name" value="SH3_domain"/>
</dbReference>
<feature type="region of interest" description="Disordered" evidence="12">
    <location>
        <begin position="1343"/>
        <end position="1380"/>
    </location>
</feature>
<evidence type="ECO:0000256" key="6">
    <source>
        <dbReference type="ARBA" id="ARBA00018978"/>
    </source>
</evidence>
<keyword evidence="7 11" id="KW-0728">SH3 domain</keyword>
<dbReference type="SMART" id="SM00147">
    <property type="entry name" value="RasGEF"/>
    <property type="match status" value="1"/>
</dbReference>
<feature type="domain" description="N-terminal Ras-GEF" evidence="14">
    <location>
        <begin position="725"/>
        <end position="858"/>
    </location>
</feature>
<dbReference type="Pfam" id="PF23518">
    <property type="entry name" value="WW_2"/>
    <property type="match status" value="1"/>
</dbReference>
<dbReference type="Gene3D" id="1.10.840.10">
    <property type="entry name" value="Ras guanine-nucleotide exchange factors catalytic domain"/>
    <property type="match status" value="1"/>
</dbReference>
<protein>
    <recommendedName>
        <fullName evidence="5">Class E vacuolar protein-sorting machinery protein HSE1</fullName>
    </recommendedName>
    <alternativeName>
        <fullName evidence="6">Class E vacuolar protein-sorting machinery protein hse1</fullName>
    </alternativeName>
</protein>
<dbReference type="PRINTS" id="PR00452">
    <property type="entry name" value="SH3DOMAIN"/>
</dbReference>
<dbReference type="InterPro" id="IPR036028">
    <property type="entry name" value="SH3-like_dom_sf"/>
</dbReference>
<comment type="similarity">
    <text evidence="3">Belongs to the STAM family.</text>
</comment>
<feature type="compositionally biased region" description="Low complexity" evidence="12">
    <location>
        <begin position="1082"/>
        <end position="1094"/>
    </location>
</feature>